<dbReference type="Proteomes" id="UP000518266">
    <property type="component" value="Unassembled WGS sequence"/>
</dbReference>
<dbReference type="Pfam" id="PF24764">
    <property type="entry name" value="rva_4"/>
    <property type="match status" value="1"/>
</dbReference>
<protein>
    <recommendedName>
        <fullName evidence="1">Integrase core domain-containing protein</fullName>
    </recommendedName>
</protein>
<dbReference type="EMBL" id="JAAKFY010000019">
    <property type="protein sequence ID" value="KAF3842610.1"/>
    <property type="molecule type" value="Genomic_DNA"/>
</dbReference>
<reference evidence="2 3" key="1">
    <citation type="submission" date="2020-03" db="EMBL/GenBank/DDBJ databases">
        <title>Dissostichus mawsoni Genome sequencing and assembly.</title>
        <authorList>
            <person name="Park H."/>
        </authorList>
    </citation>
    <scope>NUCLEOTIDE SEQUENCE [LARGE SCALE GENOMIC DNA]</scope>
    <source>
        <strain evidence="2">DM0001</strain>
        <tissue evidence="2">Muscle</tissue>
    </source>
</reference>
<evidence type="ECO:0000313" key="2">
    <source>
        <dbReference type="EMBL" id="KAF3842610.1"/>
    </source>
</evidence>
<keyword evidence="3" id="KW-1185">Reference proteome</keyword>
<dbReference type="PANTHER" id="PTHR46791:SF11">
    <property type="entry name" value="INTEGRASE CATALYTIC DOMAIN-CONTAINING PROTEIN"/>
    <property type="match status" value="1"/>
</dbReference>
<dbReference type="AlphaFoldDB" id="A0A7J5XZU3"/>
<evidence type="ECO:0000313" key="3">
    <source>
        <dbReference type="Proteomes" id="UP000518266"/>
    </source>
</evidence>
<name>A0A7J5XZU3_DISMA</name>
<comment type="caution">
    <text evidence="2">The sequence shown here is derived from an EMBL/GenBank/DDBJ whole genome shotgun (WGS) entry which is preliminary data.</text>
</comment>
<dbReference type="OrthoDB" id="2686689at2759"/>
<dbReference type="PANTHER" id="PTHR46791">
    <property type="entry name" value="EXPRESSED PROTEIN"/>
    <property type="match status" value="1"/>
</dbReference>
<evidence type="ECO:0000259" key="1">
    <source>
        <dbReference type="Pfam" id="PF24764"/>
    </source>
</evidence>
<accession>A0A7J5XZU3</accession>
<sequence length="213" mass="24339">MPTAGYRMVKGRLLSIGLRVQWTRMAASMHRVDSIGILSRLASLGCVVRRTYSVRGTLSLVHVDTNHKLISYNIVLFGGVERVFEKGNVLRCFDQHRASTAYGFFLEANQRHGVPLRVRGDQGVENVQIVRFMFSVRGTDRGSFISGKKIERLWRDVRVIVTNKYSAILLSLEEDGLLDISSTDDLFCVHYIIPNFRWTGDFYRRLEPSSTQH</sequence>
<gene>
    <name evidence="2" type="ORF">F7725_024561</name>
</gene>
<organism evidence="2 3">
    <name type="scientific">Dissostichus mawsoni</name>
    <name type="common">Antarctic cod</name>
    <dbReference type="NCBI Taxonomy" id="36200"/>
    <lineage>
        <taxon>Eukaryota</taxon>
        <taxon>Metazoa</taxon>
        <taxon>Chordata</taxon>
        <taxon>Craniata</taxon>
        <taxon>Vertebrata</taxon>
        <taxon>Euteleostomi</taxon>
        <taxon>Actinopterygii</taxon>
        <taxon>Neopterygii</taxon>
        <taxon>Teleostei</taxon>
        <taxon>Neoteleostei</taxon>
        <taxon>Acanthomorphata</taxon>
        <taxon>Eupercaria</taxon>
        <taxon>Perciformes</taxon>
        <taxon>Notothenioidei</taxon>
        <taxon>Nototheniidae</taxon>
        <taxon>Dissostichus</taxon>
    </lineage>
</organism>
<proteinExistence type="predicted"/>
<feature type="domain" description="Integrase core" evidence="1">
    <location>
        <begin position="52"/>
        <end position="193"/>
    </location>
</feature>
<dbReference type="InterPro" id="IPR058913">
    <property type="entry name" value="Integrase_dom_put"/>
</dbReference>